<comment type="pathway">
    <text evidence="5 18">Metabolic intermediate biosynthesis; chorismate biosynthesis; chorismate from D-erythrose 4-phosphate and phosphoenolpyruvate: step 2/7.</text>
</comment>
<feature type="binding site" evidence="18">
    <location>
        <begin position="106"/>
        <end position="110"/>
    </location>
    <ligand>
        <name>NAD(+)</name>
        <dbReference type="ChEBI" id="CHEBI:57540"/>
    </ligand>
</feature>
<feature type="binding site" evidence="18">
    <location>
        <position position="264"/>
    </location>
    <ligand>
        <name>Zn(2+)</name>
        <dbReference type="ChEBI" id="CHEBI:29105"/>
    </ligand>
</feature>
<comment type="cofactor">
    <cofactor evidence="2 18">
        <name>NAD(+)</name>
        <dbReference type="ChEBI" id="CHEBI:57540"/>
    </cofactor>
</comment>
<evidence type="ECO:0000259" key="20">
    <source>
        <dbReference type="Pfam" id="PF24621"/>
    </source>
</evidence>
<dbReference type="InterPro" id="IPR050071">
    <property type="entry name" value="Dehydroquinate_synthase"/>
</dbReference>
<dbReference type="Pfam" id="PF24621">
    <property type="entry name" value="DHQS_C"/>
    <property type="match status" value="1"/>
</dbReference>
<dbReference type="InterPro" id="IPR016037">
    <property type="entry name" value="DHQ_synth_AroB"/>
</dbReference>
<comment type="cofactor">
    <cofactor evidence="18">
        <name>Co(2+)</name>
        <dbReference type="ChEBI" id="CHEBI:48828"/>
    </cofactor>
    <cofactor evidence="18">
        <name>Zn(2+)</name>
        <dbReference type="ChEBI" id="CHEBI:29105"/>
    </cofactor>
    <text evidence="18">Binds 1 divalent metal cation per subunit. Can use either Co(2+) or Zn(2+).</text>
</comment>
<evidence type="ECO:0000256" key="11">
    <source>
        <dbReference type="ARBA" id="ARBA00022723"/>
    </source>
</evidence>
<organism evidence="21 22">
    <name type="scientific">Thermosediminibacter litoriperuensis</name>
    <dbReference type="NCBI Taxonomy" id="291989"/>
    <lineage>
        <taxon>Bacteria</taxon>
        <taxon>Bacillati</taxon>
        <taxon>Bacillota</taxon>
        <taxon>Clostridia</taxon>
        <taxon>Thermosediminibacterales</taxon>
        <taxon>Thermosediminibacteraceae</taxon>
        <taxon>Thermosediminibacter</taxon>
    </lineage>
</organism>
<dbReference type="CDD" id="cd08195">
    <property type="entry name" value="DHQS"/>
    <property type="match status" value="1"/>
</dbReference>
<evidence type="ECO:0000313" key="21">
    <source>
        <dbReference type="EMBL" id="TYP54189.1"/>
    </source>
</evidence>
<reference evidence="21 22" key="1">
    <citation type="submission" date="2019-07" db="EMBL/GenBank/DDBJ databases">
        <title>Genomic Encyclopedia of Type Strains, Phase I: the one thousand microbial genomes (KMG-I) project.</title>
        <authorList>
            <person name="Kyrpides N."/>
        </authorList>
    </citation>
    <scope>NUCLEOTIDE SEQUENCE [LARGE SCALE GENOMIC DNA]</scope>
    <source>
        <strain evidence="21 22">DSM 16647</strain>
    </source>
</reference>
<proteinExistence type="inferred from homology"/>
<feature type="binding site" evidence="18">
    <location>
        <begin position="130"/>
        <end position="131"/>
    </location>
    <ligand>
        <name>NAD(+)</name>
        <dbReference type="ChEBI" id="CHEBI:57540"/>
    </ligand>
</feature>
<dbReference type="Gene3D" id="3.40.50.1970">
    <property type="match status" value="1"/>
</dbReference>
<keyword evidence="14 18" id="KW-0520">NAD</keyword>
<dbReference type="FunFam" id="3.40.50.1970:FF:000007">
    <property type="entry name" value="Pentafunctional AROM polypeptide"/>
    <property type="match status" value="1"/>
</dbReference>
<dbReference type="PANTHER" id="PTHR43622:SF7">
    <property type="entry name" value="3-DEHYDROQUINATE SYNTHASE, CHLOROPLASTIC"/>
    <property type="match status" value="1"/>
</dbReference>
<feature type="binding site" evidence="18">
    <location>
        <position position="152"/>
    </location>
    <ligand>
        <name>NAD(+)</name>
        <dbReference type="ChEBI" id="CHEBI:57540"/>
    </ligand>
</feature>
<dbReference type="PIRSF" id="PIRSF001455">
    <property type="entry name" value="DHQ_synth"/>
    <property type="match status" value="1"/>
</dbReference>
<name>A0A5S5ASK6_9FIRM</name>
<evidence type="ECO:0000256" key="14">
    <source>
        <dbReference type="ARBA" id="ARBA00023027"/>
    </source>
</evidence>
<dbReference type="EMBL" id="VNHO01000013">
    <property type="protein sequence ID" value="TYP54189.1"/>
    <property type="molecule type" value="Genomic_DNA"/>
</dbReference>
<evidence type="ECO:0000256" key="2">
    <source>
        <dbReference type="ARBA" id="ARBA00001911"/>
    </source>
</evidence>
<evidence type="ECO:0000256" key="5">
    <source>
        <dbReference type="ARBA" id="ARBA00004661"/>
    </source>
</evidence>
<dbReference type="HAMAP" id="MF_00110">
    <property type="entry name" value="DHQ_synthase"/>
    <property type="match status" value="1"/>
</dbReference>
<dbReference type="GO" id="GO:0008652">
    <property type="term" value="P:amino acid biosynthetic process"/>
    <property type="evidence" value="ECO:0007669"/>
    <property type="project" value="UniProtKB-KW"/>
</dbReference>
<evidence type="ECO:0000256" key="3">
    <source>
        <dbReference type="ARBA" id="ARBA00001947"/>
    </source>
</evidence>
<dbReference type="OrthoDB" id="9806583at2"/>
<keyword evidence="12 18" id="KW-0547">Nucleotide-binding</keyword>
<dbReference type="GO" id="GO:0009423">
    <property type="term" value="P:chorismate biosynthetic process"/>
    <property type="evidence" value="ECO:0007669"/>
    <property type="project" value="UniProtKB-UniRule"/>
</dbReference>
<keyword evidence="16 18" id="KW-0456">Lyase</keyword>
<dbReference type="InterPro" id="IPR030960">
    <property type="entry name" value="DHQS/DOIS_N"/>
</dbReference>
<evidence type="ECO:0000256" key="9">
    <source>
        <dbReference type="ARBA" id="ARBA00022490"/>
    </source>
</evidence>
<gene>
    <name evidence="18" type="primary">aroB</name>
    <name evidence="21" type="ORF">LZ11_01398</name>
</gene>
<keyword evidence="17 18" id="KW-0170">Cobalt</keyword>
<dbReference type="GO" id="GO:0046872">
    <property type="term" value="F:metal ion binding"/>
    <property type="evidence" value="ECO:0007669"/>
    <property type="project" value="UniProtKB-KW"/>
</dbReference>
<keyword evidence="22" id="KW-1185">Reference proteome</keyword>
<feature type="domain" description="3-dehydroquinate synthase N-terminal" evidence="19">
    <location>
        <begin position="69"/>
        <end position="180"/>
    </location>
</feature>
<evidence type="ECO:0000256" key="7">
    <source>
        <dbReference type="ARBA" id="ARBA00013031"/>
    </source>
</evidence>
<evidence type="ECO:0000256" key="16">
    <source>
        <dbReference type="ARBA" id="ARBA00023239"/>
    </source>
</evidence>
<keyword evidence="13 18" id="KW-0862">Zinc</keyword>
<evidence type="ECO:0000256" key="8">
    <source>
        <dbReference type="ARBA" id="ARBA00017684"/>
    </source>
</evidence>
<comment type="subcellular location">
    <subcellularLocation>
        <location evidence="4 18">Cytoplasm</location>
    </subcellularLocation>
</comment>
<evidence type="ECO:0000256" key="6">
    <source>
        <dbReference type="ARBA" id="ARBA00005412"/>
    </source>
</evidence>
<dbReference type="AlphaFoldDB" id="A0A5S5ASK6"/>
<dbReference type="Gene3D" id="1.20.1090.10">
    <property type="entry name" value="Dehydroquinate synthase-like - alpha domain"/>
    <property type="match status" value="1"/>
</dbReference>
<comment type="caution">
    <text evidence="18">Lacks conserved residue(s) required for the propagation of feature annotation.</text>
</comment>
<evidence type="ECO:0000256" key="12">
    <source>
        <dbReference type="ARBA" id="ARBA00022741"/>
    </source>
</evidence>
<dbReference type="NCBIfam" id="TIGR01357">
    <property type="entry name" value="aroB"/>
    <property type="match status" value="1"/>
</dbReference>
<feature type="binding site" evidence="18">
    <location>
        <position position="143"/>
    </location>
    <ligand>
        <name>NAD(+)</name>
        <dbReference type="ChEBI" id="CHEBI:57540"/>
    </ligand>
</feature>
<evidence type="ECO:0000256" key="18">
    <source>
        <dbReference type="HAMAP-Rule" id="MF_00110"/>
    </source>
</evidence>
<dbReference type="GO" id="GO:0003856">
    <property type="term" value="F:3-dehydroquinate synthase activity"/>
    <property type="evidence" value="ECO:0007669"/>
    <property type="project" value="UniProtKB-UniRule"/>
</dbReference>
<dbReference type="GO" id="GO:0009073">
    <property type="term" value="P:aromatic amino acid family biosynthetic process"/>
    <property type="evidence" value="ECO:0007669"/>
    <property type="project" value="UniProtKB-KW"/>
</dbReference>
<feature type="binding site" evidence="18">
    <location>
        <position position="247"/>
    </location>
    <ligand>
        <name>Zn(2+)</name>
        <dbReference type="ChEBI" id="CHEBI:29105"/>
    </ligand>
</feature>
<feature type="binding site" evidence="18">
    <location>
        <begin position="170"/>
        <end position="173"/>
    </location>
    <ligand>
        <name>NAD(+)</name>
        <dbReference type="ChEBI" id="CHEBI:57540"/>
    </ligand>
</feature>
<feature type="binding site" evidence="18">
    <location>
        <position position="185"/>
    </location>
    <ligand>
        <name>Zn(2+)</name>
        <dbReference type="ChEBI" id="CHEBI:29105"/>
    </ligand>
</feature>
<feature type="domain" description="3-dehydroquinate synthase C-terminal" evidence="20">
    <location>
        <begin position="182"/>
        <end position="324"/>
    </location>
</feature>
<sequence>MESITVDLGARSYPIHIGPGILDEIGKILRALIGLEKILVITDGNVRDLYAGRVLELLKVAGFDAHLAAIPPGEPSKTLKEAERLYYIALDYGLDRNSAVIALGGGVVGDLAGFVAATYMRGIRYVQVPTSLLAQVDSSVGGKVAVNLESAKNIVGAFHQPVAVIIDPLTLKTLPDREFREGLAEVIKYGIIWDGDFFNWLEENVMTLRQGGESLIYAIKKSCAIKASVVTLDERDEGTRMILNYGHTVGHALESLVGYGVLLHGEAVAAGMIIEAGIALEIGLLERQDYERIERILRRVVPVEIPGCVETGGLIEAMACDKKNKGGRLAFALPEKLGRAGVYYDVPEREILYKILDHFLKKSTVP</sequence>
<keyword evidence="10 18" id="KW-0028">Amino-acid biosynthesis</keyword>
<comment type="cofactor">
    <cofactor evidence="3">
        <name>Zn(2+)</name>
        <dbReference type="ChEBI" id="CHEBI:29105"/>
    </cofactor>
</comment>
<dbReference type="GO" id="GO:0000166">
    <property type="term" value="F:nucleotide binding"/>
    <property type="evidence" value="ECO:0007669"/>
    <property type="project" value="UniProtKB-KW"/>
</dbReference>
<evidence type="ECO:0000256" key="4">
    <source>
        <dbReference type="ARBA" id="ARBA00004496"/>
    </source>
</evidence>
<evidence type="ECO:0000256" key="1">
    <source>
        <dbReference type="ARBA" id="ARBA00001393"/>
    </source>
</evidence>
<dbReference type="RefSeq" id="WP_148867159.1">
    <property type="nucleotide sequence ID" value="NZ_VNHO01000013.1"/>
</dbReference>
<comment type="similarity">
    <text evidence="6 18">Belongs to the sugar phosphate cyclases superfamily. Dehydroquinate synthase family.</text>
</comment>
<keyword evidence="9 18" id="KW-0963">Cytoplasm</keyword>
<comment type="function">
    <text evidence="18">Catalyzes the conversion of 3-deoxy-D-arabino-heptulosonate 7-phosphate (DAHP) to dehydroquinate (DHQ).</text>
</comment>
<comment type="catalytic activity">
    <reaction evidence="1 18">
        <text>7-phospho-2-dehydro-3-deoxy-D-arabino-heptonate = 3-dehydroquinate + phosphate</text>
        <dbReference type="Rhea" id="RHEA:21968"/>
        <dbReference type="ChEBI" id="CHEBI:32364"/>
        <dbReference type="ChEBI" id="CHEBI:43474"/>
        <dbReference type="ChEBI" id="CHEBI:58394"/>
        <dbReference type="EC" id="4.2.3.4"/>
    </reaction>
</comment>
<evidence type="ECO:0000313" key="22">
    <source>
        <dbReference type="Proteomes" id="UP000322294"/>
    </source>
</evidence>
<evidence type="ECO:0000256" key="13">
    <source>
        <dbReference type="ARBA" id="ARBA00022833"/>
    </source>
</evidence>
<dbReference type="Pfam" id="PF01761">
    <property type="entry name" value="DHQ_synthase"/>
    <property type="match status" value="1"/>
</dbReference>
<evidence type="ECO:0000256" key="17">
    <source>
        <dbReference type="ARBA" id="ARBA00023285"/>
    </source>
</evidence>
<dbReference type="UniPathway" id="UPA00053">
    <property type="reaction ID" value="UER00085"/>
</dbReference>
<protein>
    <recommendedName>
        <fullName evidence="8 18">3-dehydroquinate synthase</fullName>
        <shortName evidence="18">DHQS</shortName>
        <ecNumber evidence="7 18">4.2.3.4</ecNumber>
    </recommendedName>
</protein>
<comment type="caution">
    <text evidence="21">The sequence shown here is derived from an EMBL/GenBank/DDBJ whole genome shotgun (WGS) entry which is preliminary data.</text>
</comment>
<evidence type="ECO:0000256" key="10">
    <source>
        <dbReference type="ARBA" id="ARBA00022605"/>
    </source>
</evidence>
<dbReference type="SUPFAM" id="SSF56796">
    <property type="entry name" value="Dehydroquinate synthase-like"/>
    <property type="match status" value="1"/>
</dbReference>
<keyword evidence="15 18" id="KW-0057">Aromatic amino acid biosynthesis</keyword>
<evidence type="ECO:0000256" key="15">
    <source>
        <dbReference type="ARBA" id="ARBA00023141"/>
    </source>
</evidence>
<dbReference type="InterPro" id="IPR030963">
    <property type="entry name" value="DHQ_synth_fam"/>
</dbReference>
<dbReference type="Proteomes" id="UP000322294">
    <property type="component" value="Unassembled WGS sequence"/>
</dbReference>
<keyword evidence="11 18" id="KW-0479">Metal-binding</keyword>
<accession>A0A5S5ASK6</accession>
<evidence type="ECO:0000259" key="19">
    <source>
        <dbReference type="Pfam" id="PF01761"/>
    </source>
</evidence>
<dbReference type="PANTHER" id="PTHR43622">
    <property type="entry name" value="3-DEHYDROQUINATE SYNTHASE"/>
    <property type="match status" value="1"/>
</dbReference>
<dbReference type="EC" id="4.2.3.4" evidence="7 18"/>
<dbReference type="GO" id="GO:0005737">
    <property type="term" value="C:cytoplasm"/>
    <property type="evidence" value="ECO:0007669"/>
    <property type="project" value="UniProtKB-SubCell"/>
</dbReference>
<dbReference type="InterPro" id="IPR056179">
    <property type="entry name" value="DHQS_C"/>
</dbReference>